<dbReference type="InterPro" id="IPR029058">
    <property type="entry name" value="AB_hydrolase_fold"/>
</dbReference>
<dbReference type="FunFam" id="3.40.50.1820:FF:000147">
    <property type="entry name" value="uncharacterized protein LOC108093882 isoform X9"/>
    <property type="match status" value="1"/>
</dbReference>
<feature type="compositionally biased region" description="Low complexity" evidence="1">
    <location>
        <begin position="127"/>
        <end position="154"/>
    </location>
</feature>
<reference evidence="3" key="2">
    <citation type="submission" date="2020-05" db="UniProtKB">
        <authorList>
            <consortium name="EnsemblMetazoa"/>
        </authorList>
    </citation>
    <scope>IDENTIFICATION</scope>
    <source>
        <strain evidence="3">IAEA</strain>
    </source>
</reference>
<sequence length="1215" mass="130457">MENEKNVSQITKDKNQGATAVANVSPKITITKTTLLTPLTKIQQPSLKSQPTPPKQLYTTLSAKQTSSAGITTKSLGKVVISKGLKGVGIIKPISKSNLTGINYNVAVVAAKRPQLTIVATNPIANESTKTTNNSNNNEAISSSSVSAESSVENNKVEHSYTRESVRPTAEITNTLIAARTILVRRPPPCPSCHVHPLEEQDLSDVNQAPIPSYNEILAKESSNECARIAKYVKNAHSDDEEWETKVNQIGWSNMQKSLFVKVVQILDHDQLGRLSNVGRANEAMQRRVVVDKSAARMRKALASISWDSRLTQWLHSLLMEALPSTYMASYLDILQTLKSKLPSLIDKVLFGRPMNISQELLAPVMKKKWEPHIATKSRKLAHNAVIVALPSMPTSGPVPNRLQKWYQHLATITQIVQVTLPMTSGHISRQSLEQVAEQIVSLTRVKIQELRNENPARSIILIGFNAGASLALQVAMSENVACVVCMGFAYNTYNGVRGAPDDRILDIKIPILFVIGQNSARTSSEEIESLREKMQSESSLVVVGSADDVLRVPKSRRKIENVTQSMVDNMVADEVYDFIKKILTNPPGPRTPVNLNVTSYTKQQKALVAEKHTAQQRKRKHEANGGDQEPLPPKVKYVGQIGRPRTRPLPKTNNNNQSQPTSSNKMQHISSVSNKQPIMLGKTQIKTQTNSSLSNDDLNMAIQSIMTDSSNEADSGLTLSSSVTTSPDTAHKKLINNFELVSQTTKSAPIKTTLLNAQPKQLIIGSSGTPTVGTKIKMIPSNQFVQLKNSPRQTPSKIYTIKAASMLGQNQAESAGGSSTRIGSIVATPTSSSSGTGQHIFTLKTPSGQTTQFATAVGSQTKYTVVKNVAGGTTLHLNAPAKQIIPIGPATSTSASTSTPTASNVDISNIIDMPILFADNEGNISEEVSNSTSGSVGLSNETSLKPASSGVGQLIISQKIIKEANVTSSTSSSSTASSPFVLNKPGTIIQPQLSGKTNKVVFINRNTMKPCTSLISRQIPKYTKVVVNPKTSVTTLVPRPGAQITPISSTSGIQQINLQTLSAVTSAGASSTTPGRSILSVPHIQIINNASGSVLPTDKQQVRNIVVKPGIKQLPAHLKTQLLNRNLTVRKLVSVVPVSKPTVTGNVTISSSAITSQAVAAAKETTSTDVTDVNNSPNLPSSASTTTGIQTSPKIITLKATSSTNPNELEHHST</sequence>
<keyword evidence="4" id="KW-1185">Reference proteome</keyword>
<dbReference type="Pfam" id="PF23154">
    <property type="entry name" value="KANSL3_1st"/>
    <property type="match status" value="1"/>
</dbReference>
<dbReference type="VEuPathDB" id="VectorBase:GBRI042757"/>
<dbReference type="InterPro" id="IPR026555">
    <property type="entry name" value="NSL3/Tex30"/>
</dbReference>
<feature type="compositionally biased region" description="Basic and acidic residues" evidence="1">
    <location>
        <begin position="155"/>
        <end position="164"/>
    </location>
</feature>
<evidence type="ECO:0000313" key="3">
    <source>
        <dbReference type="EnsemblMetazoa" id="GBRI042757-PA"/>
    </source>
</evidence>
<dbReference type="SUPFAM" id="SSF53474">
    <property type="entry name" value="alpha/beta-Hydrolases"/>
    <property type="match status" value="1"/>
</dbReference>
<dbReference type="Gene3D" id="3.40.50.1820">
    <property type="entry name" value="alpha/beta hydrolase"/>
    <property type="match status" value="1"/>
</dbReference>
<feature type="compositionally biased region" description="Low complexity" evidence="1">
    <location>
        <begin position="651"/>
        <end position="666"/>
    </location>
</feature>
<name>A0A1A9X3C3_9MUSC</name>
<dbReference type="GO" id="GO:0045944">
    <property type="term" value="P:positive regulation of transcription by RNA polymerase II"/>
    <property type="evidence" value="ECO:0007669"/>
    <property type="project" value="TreeGrafter"/>
</dbReference>
<evidence type="ECO:0000259" key="2">
    <source>
        <dbReference type="Pfam" id="PF23154"/>
    </source>
</evidence>
<evidence type="ECO:0000256" key="1">
    <source>
        <dbReference type="SAM" id="MobiDB-lite"/>
    </source>
</evidence>
<organism evidence="3 4">
    <name type="scientific">Glossina brevipalpis</name>
    <dbReference type="NCBI Taxonomy" id="37001"/>
    <lineage>
        <taxon>Eukaryota</taxon>
        <taxon>Metazoa</taxon>
        <taxon>Ecdysozoa</taxon>
        <taxon>Arthropoda</taxon>
        <taxon>Hexapoda</taxon>
        <taxon>Insecta</taxon>
        <taxon>Pterygota</taxon>
        <taxon>Neoptera</taxon>
        <taxon>Endopterygota</taxon>
        <taxon>Diptera</taxon>
        <taxon>Brachycera</taxon>
        <taxon>Muscomorpha</taxon>
        <taxon>Hippoboscoidea</taxon>
        <taxon>Glossinidae</taxon>
        <taxon>Glossina</taxon>
    </lineage>
</organism>
<dbReference type="Proteomes" id="UP000091820">
    <property type="component" value="Unassembled WGS sequence"/>
</dbReference>
<feature type="region of interest" description="Disordered" evidence="1">
    <location>
        <begin position="127"/>
        <end position="164"/>
    </location>
</feature>
<accession>A0A1A9X3C3</accession>
<reference evidence="4" key="1">
    <citation type="submission" date="2014-03" db="EMBL/GenBank/DDBJ databases">
        <authorList>
            <person name="Aksoy S."/>
            <person name="Warren W."/>
            <person name="Wilson R.K."/>
        </authorList>
    </citation>
    <scope>NUCLEOTIDE SEQUENCE [LARGE SCALE GENOMIC DNA]</scope>
    <source>
        <strain evidence="4">IAEA</strain>
    </source>
</reference>
<evidence type="ECO:0000313" key="4">
    <source>
        <dbReference type="Proteomes" id="UP000091820"/>
    </source>
</evidence>
<feature type="region of interest" description="Disordered" evidence="1">
    <location>
        <begin position="1166"/>
        <end position="1189"/>
    </location>
</feature>
<dbReference type="PANTHER" id="PTHR13136:SF16">
    <property type="entry name" value="KAT8 REGULATORY NSL COMPLEX SUBUNIT 3"/>
    <property type="match status" value="1"/>
</dbReference>
<dbReference type="AlphaFoldDB" id="A0A1A9X3C3"/>
<feature type="domain" description="KANSL3 helical" evidence="2">
    <location>
        <begin position="219"/>
        <end position="349"/>
    </location>
</feature>
<dbReference type="STRING" id="37001.A0A1A9X3C3"/>
<feature type="region of interest" description="Disordered" evidence="1">
    <location>
        <begin position="610"/>
        <end position="671"/>
    </location>
</feature>
<dbReference type="EnsemblMetazoa" id="GBRI042757-RA">
    <property type="protein sequence ID" value="GBRI042757-PA"/>
    <property type="gene ID" value="GBRI042757"/>
</dbReference>
<dbReference type="PANTHER" id="PTHR13136">
    <property type="entry name" value="TESTIS DEVELOPMENT PROTEIN PRTD"/>
    <property type="match status" value="1"/>
</dbReference>
<dbReference type="InterPro" id="IPR056519">
    <property type="entry name" value="KANSL3_1st"/>
</dbReference>
<protein>
    <recommendedName>
        <fullName evidence="2">KANSL3 helical domain-containing protein</fullName>
    </recommendedName>
</protein>
<dbReference type="GO" id="GO:0044545">
    <property type="term" value="C:NSL complex"/>
    <property type="evidence" value="ECO:0007669"/>
    <property type="project" value="TreeGrafter"/>
</dbReference>
<proteinExistence type="predicted"/>